<dbReference type="RefSeq" id="WP_341597073.1">
    <property type="nucleotide sequence ID" value="NZ_JBAKAZ010000014.1"/>
</dbReference>
<dbReference type="Pfam" id="PF03550">
    <property type="entry name" value="LolB"/>
    <property type="match status" value="1"/>
</dbReference>
<dbReference type="Gene3D" id="2.50.20.10">
    <property type="entry name" value="Lipoprotein localisation LolA/LolB/LppX"/>
    <property type="match status" value="1"/>
</dbReference>
<comment type="subcellular location">
    <subcellularLocation>
        <location evidence="1 13">Cell outer membrane</location>
        <topology evidence="1 13">Lipid-anchor</topology>
    </subcellularLocation>
</comment>
<dbReference type="SUPFAM" id="SSF89392">
    <property type="entry name" value="Prokaryotic lipoproteins and lipoprotein localization factors"/>
    <property type="match status" value="1"/>
</dbReference>
<sequence length="202" mass="23092">MKKILLTLAVLTLSGCSLMQPTEDQATDSNLSWEQQQTKLQQLDNWTLTGKLAIFTEDDRQSANLYWQQKSNNYDIQLSTFIGTRVLQVNKDGPQVKIINSDDQTFVGEDANTLIQQIVPGLDLPIASLQQWIKANPMDASYQLNDQQQVSELLGYDESGHSWEVKYQNYQAYSGYYLPKNIELKRDSIRLKIAVSQWNITP</sequence>
<evidence type="ECO:0000256" key="4">
    <source>
        <dbReference type="ARBA" id="ARBA00016202"/>
    </source>
</evidence>
<keyword evidence="11 13" id="KW-0998">Cell outer membrane</keyword>
<dbReference type="PROSITE" id="PS51257">
    <property type="entry name" value="PROKAR_LIPOPROTEIN"/>
    <property type="match status" value="1"/>
</dbReference>
<feature type="signal peptide" evidence="14">
    <location>
        <begin position="1"/>
        <end position="19"/>
    </location>
</feature>
<dbReference type="NCBIfam" id="TIGR00548">
    <property type="entry name" value="lolB"/>
    <property type="match status" value="1"/>
</dbReference>
<dbReference type="EMBL" id="JBAKAZ010000014">
    <property type="protein sequence ID" value="MEL0629059.1"/>
    <property type="molecule type" value="Genomic_DNA"/>
</dbReference>
<dbReference type="InterPro" id="IPR004565">
    <property type="entry name" value="OM_lipoprot_LolB"/>
</dbReference>
<keyword evidence="8 13" id="KW-0472">Membrane</keyword>
<name>A0ABU9GP05_9GAMM</name>
<evidence type="ECO:0000256" key="14">
    <source>
        <dbReference type="SAM" id="SignalP"/>
    </source>
</evidence>
<keyword evidence="10 13" id="KW-0143">Chaperone</keyword>
<keyword evidence="9 13" id="KW-0564">Palmitate</keyword>
<keyword evidence="5 13" id="KW-0813">Transport</keyword>
<evidence type="ECO:0000256" key="11">
    <source>
        <dbReference type="ARBA" id="ARBA00023237"/>
    </source>
</evidence>
<comment type="function">
    <text evidence="13">Plays a critical role in the incorporation of lipoproteins in the outer membrane after they are released by the LolA protein.</text>
</comment>
<evidence type="ECO:0000256" key="9">
    <source>
        <dbReference type="ARBA" id="ARBA00023139"/>
    </source>
</evidence>
<evidence type="ECO:0000256" key="5">
    <source>
        <dbReference type="ARBA" id="ARBA00022448"/>
    </source>
</evidence>
<accession>A0ABU9GP05</accession>
<organism evidence="15 16">
    <name type="scientific">Psychromonas aquatilis</name>
    <dbReference type="NCBI Taxonomy" id="2005072"/>
    <lineage>
        <taxon>Bacteria</taxon>
        <taxon>Pseudomonadati</taxon>
        <taxon>Pseudomonadota</taxon>
        <taxon>Gammaproteobacteria</taxon>
        <taxon>Alteromonadales</taxon>
        <taxon>Psychromonadaceae</taxon>
        <taxon>Psychromonas</taxon>
    </lineage>
</organism>
<evidence type="ECO:0000256" key="13">
    <source>
        <dbReference type="HAMAP-Rule" id="MF_00233"/>
    </source>
</evidence>
<keyword evidence="6 13" id="KW-0732">Signal</keyword>
<comment type="similarity">
    <text evidence="2 13">Belongs to the LolB family.</text>
</comment>
<evidence type="ECO:0000313" key="16">
    <source>
        <dbReference type="Proteomes" id="UP001369082"/>
    </source>
</evidence>
<comment type="caution">
    <text evidence="15">The sequence shown here is derived from an EMBL/GenBank/DDBJ whole genome shotgun (WGS) entry which is preliminary data.</text>
</comment>
<gene>
    <name evidence="13 15" type="primary">lolB</name>
    <name evidence="15" type="ORF">V6256_05500</name>
</gene>
<evidence type="ECO:0000256" key="2">
    <source>
        <dbReference type="ARBA" id="ARBA00009696"/>
    </source>
</evidence>
<dbReference type="InterPro" id="IPR029046">
    <property type="entry name" value="LolA/LolB/LppX"/>
</dbReference>
<evidence type="ECO:0000313" key="15">
    <source>
        <dbReference type="EMBL" id="MEL0629059.1"/>
    </source>
</evidence>
<protein>
    <recommendedName>
        <fullName evidence="4 13">Outer-membrane lipoprotein LolB</fullName>
    </recommendedName>
</protein>
<keyword evidence="12 13" id="KW-0449">Lipoprotein</keyword>
<proteinExistence type="inferred from homology"/>
<comment type="subunit">
    <text evidence="3 13">Monomer.</text>
</comment>
<evidence type="ECO:0000256" key="12">
    <source>
        <dbReference type="ARBA" id="ARBA00023288"/>
    </source>
</evidence>
<dbReference type="HAMAP" id="MF_00233">
    <property type="entry name" value="LolB"/>
    <property type="match status" value="1"/>
</dbReference>
<evidence type="ECO:0000256" key="3">
    <source>
        <dbReference type="ARBA" id="ARBA00011245"/>
    </source>
</evidence>
<keyword evidence="7 13" id="KW-0653">Protein transport</keyword>
<dbReference type="CDD" id="cd16326">
    <property type="entry name" value="LolB"/>
    <property type="match status" value="1"/>
</dbReference>
<dbReference type="Proteomes" id="UP001369082">
    <property type="component" value="Unassembled WGS sequence"/>
</dbReference>
<evidence type="ECO:0000256" key="10">
    <source>
        <dbReference type="ARBA" id="ARBA00023186"/>
    </source>
</evidence>
<evidence type="ECO:0000256" key="6">
    <source>
        <dbReference type="ARBA" id="ARBA00022729"/>
    </source>
</evidence>
<reference evidence="15 16" key="1">
    <citation type="submission" date="2024-02" db="EMBL/GenBank/DDBJ databases">
        <title>Bacteria isolated from the canopy kelp, Nereocystis luetkeana.</title>
        <authorList>
            <person name="Pfister C.A."/>
            <person name="Younker I.T."/>
            <person name="Light S.H."/>
        </authorList>
    </citation>
    <scope>NUCLEOTIDE SEQUENCE [LARGE SCALE GENOMIC DNA]</scope>
    <source>
        <strain evidence="15 16">TI.1.05</strain>
    </source>
</reference>
<keyword evidence="16" id="KW-1185">Reference proteome</keyword>
<evidence type="ECO:0000256" key="8">
    <source>
        <dbReference type="ARBA" id="ARBA00023136"/>
    </source>
</evidence>
<evidence type="ECO:0000256" key="7">
    <source>
        <dbReference type="ARBA" id="ARBA00022927"/>
    </source>
</evidence>
<evidence type="ECO:0000256" key="1">
    <source>
        <dbReference type="ARBA" id="ARBA00004459"/>
    </source>
</evidence>
<feature type="chain" id="PRO_5045294467" description="Outer-membrane lipoprotein LolB" evidence="14">
    <location>
        <begin position="20"/>
        <end position="202"/>
    </location>
</feature>